<keyword evidence="2" id="KW-1185">Reference proteome</keyword>
<gene>
    <name evidence="1" type="ORF">OIE73_35880</name>
</gene>
<dbReference type="EMBL" id="CP109134">
    <property type="protein sequence ID" value="WSD11667.1"/>
    <property type="molecule type" value="Genomic_DNA"/>
</dbReference>
<dbReference type="NCBIfam" id="NF046120">
    <property type="entry name" value="lipo_SCO0607"/>
    <property type="match status" value="1"/>
</dbReference>
<name>A0ABZ1GZE1_9ACTN</name>
<sequence>MALTGCAAPKYQEHVCSRGEYPVLQVNGPGGDCVANGGEPPAGYTRYPEGEVPQQVNGKWDVYWSTRTLDEDGNVIDLPDVY</sequence>
<organism evidence="1 2">
    <name type="scientific">Streptomyces hirsutus</name>
    <dbReference type="NCBI Taxonomy" id="35620"/>
    <lineage>
        <taxon>Bacteria</taxon>
        <taxon>Bacillati</taxon>
        <taxon>Actinomycetota</taxon>
        <taxon>Actinomycetes</taxon>
        <taxon>Kitasatosporales</taxon>
        <taxon>Streptomycetaceae</taxon>
        <taxon>Streptomyces</taxon>
    </lineage>
</organism>
<accession>A0ABZ1GZE1</accession>
<dbReference type="InterPro" id="IPR058119">
    <property type="entry name" value="SCO0607-like"/>
</dbReference>
<proteinExistence type="predicted"/>
<evidence type="ECO:0000313" key="2">
    <source>
        <dbReference type="Proteomes" id="UP001335325"/>
    </source>
</evidence>
<protein>
    <recommendedName>
        <fullName evidence="3">Lipoprotein</fullName>
    </recommendedName>
</protein>
<evidence type="ECO:0008006" key="3">
    <source>
        <dbReference type="Google" id="ProtNLM"/>
    </source>
</evidence>
<dbReference type="Proteomes" id="UP001335325">
    <property type="component" value="Chromosome"/>
</dbReference>
<reference evidence="1 2" key="1">
    <citation type="submission" date="2022-10" db="EMBL/GenBank/DDBJ databases">
        <title>The complete genomes of actinobacterial strains from the NBC collection.</title>
        <authorList>
            <person name="Joergensen T.S."/>
            <person name="Alvarez Arevalo M."/>
            <person name="Sterndorff E.B."/>
            <person name="Faurdal D."/>
            <person name="Vuksanovic O."/>
            <person name="Mourched A.-S."/>
            <person name="Charusanti P."/>
            <person name="Shaw S."/>
            <person name="Blin K."/>
            <person name="Weber T."/>
        </authorList>
    </citation>
    <scope>NUCLEOTIDE SEQUENCE [LARGE SCALE GENOMIC DNA]</scope>
    <source>
        <strain evidence="1 2">NBC 01753</strain>
    </source>
</reference>
<evidence type="ECO:0000313" key="1">
    <source>
        <dbReference type="EMBL" id="WSD11667.1"/>
    </source>
</evidence>